<reference evidence="2" key="1">
    <citation type="submission" date="2025-08" db="UniProtKB">
        <authorList>
            <consortium name="RefSeq"/>
        </authorList>
    </citation>
    <scope>IDENTIFICATION</scope>
    <source>
        <tissue evidence="2">Testes</tissue>
    </source>
</reference>
<name>A0ABM0MLQ0_SACKO</name>
<evidence type="ECO:0000313" key="1">
    <source>
        <dbReference type="Proteomes" id="UP000694865"/>
    </source>
</evidence>
<proteinExistence type="predicted"/>
<dbReference type="GeneID" id="102801369"/>
<protein>
    <submittedName>
        <fullName evidence="2">Uncharacterized protein LOC102801369</fullName>
    </submittedName>
</protein>
<evidence type="ECO:0000313" key="2">
    <source>
        <dbReference type="RefSeq" id="XP_006820941.1"/>
    </source>
</evidence>
<dbReference type="Proteomes" id="UP000694865">
    <property type="component" value="Unplaced"/>
</dbReference>
<organism evidence="1 2">
    <name type="scientific">Saccoglossus kowalevskii</name>
    <name type="common">Acorn worm</name>
    <dbReference type="NCBI Taxonomy" id="10224"/>
    <lineage>
        <taxon>Eukaryota</taxon>
        <taxon>Metazoa</taxon>
        <taxon>Hemichordata</taxon>
        <taxon>Enteropneusta</taxon>
        <taxon>Harrimaniidae</taxon>
        <taxon>Saccoglossus</taxon>
    </lineage>
</organism>
<gene>
    <name evidence="2" type="primary">LOC102801369</name>
</gene>
<dbReference type="PANTHER" id="PTHR47331:SF5">
    <property type="entry name" value="RIBONUCLEASE H"/>
    <property type="match status" value="1"/>
</dbReference>
<sequence length="459" mass="51168">RECRSQWTCRTCKKKHHSSIHSDSSTSAAQKTSETHVNFAHANSYRRPFLDGPSKTDPAPPPRVLLKTARITTIGNGNSQVATVLFDEGADRSFITTKSAASIKADTNYLEILNLKAFSNSKTGYKTIPRTTVALLQRDGYKSPIDLLIFDEISDNLDNNVTGDLRNIPHLRNLPLAHPITSDTTLTIDVLIGADRYWDYVGNHIIRGTSPVAVSSAFGYLLSGPVYSTKRRGHNTNTFHISSIKTPDPELDKLVANYWDLETVGIHDTITVSETKATHDEQHRQVVDNCLSSKKRRYIAKLSWRPDHDILPTNLQSATSRTRNIINKLPSELVKFYDTIIQDQLKQGFIEEVTNDDREIGHYLPHRSVSKDSKSTPIRIVYNCSATSKRDQPSLNQCLVTGPPLHNSLTSILVSVVSLVIGCARGRFRKCGMLRRSSVTLLSRLSEISSTMSKSMGLL</sequence>
<accession>A0ABM0MLQ0</accession>
<dbReference type="PANTHER" id="PTHR47331">
    <property type="entry name" value="PHD-TYPE DOMAIN-CONTAINING PROTEIN"/>
    <property type="match status" value="1"/>
</dbReference>
<dbReference type="RefSeq" id="XP_006820941.1">
    <property type="nucleotide sequence ID" value="XM_006820878.1"/>
</dbReference>
<keyword evidence="1" id="KW-1185">Reference proteome</keyword>
<feature type="non-terminal residue" evidence="2">
    <location>
        <position position="1"/>
    </location>
</feature>